<sequence length="333" mass="36244">MKKAFVVGFFVLFAGALQAQTALKVNGQEISKAQVSLAKNALMSRMGLQPGMVDEGQLTKAAVDQLVAMELLAQAARESKITVDAAQVKASLDQEKAQMGGQQAFEAALKQAGLTEAELARLEEQRLLIQQYIEKEVTPKAKPSPADLEKYYKDHPDEFKHDEQVKLYMILAMFPQGADDKAKAETKAKAEAAAKRLASGEDFAKVASEVSDDPSKARGGEVGWVRKGMLLPELEGPVFELKAGGVSKVLESKYGYHIFRVAERRPAGLYTLDEVKDNLAQMLAQRKSSELLQQTVEARKAKAKIEPVDPEIKAALQAAPPAPQEKPKDGGKQ</sequence>
<protein>
    <recommendedName>
        <fullName evidence="2">peptidylprolyl isomerase</fullName>
        <ecNumber evidence="2">5.2.1.8</ecNumber>
    </recommendedName>
</protein>
<dbReference type="STRING" id="1312852.EG19_07430"/>
<evidence type="ECO:0000256" key="7">
    <source>
        <dbReference type="SAM" id="MobiDB-lite"/>
    </source>
</evidence>
<dbReference type="Gene3D" id="1.10.4030.10">
    <property type="entry name" value="Porin chaperone SurA, peptide-binding domain"/>
    <property type="match status" value="1"/>
</dbReference>
<evidence type="ECO:0000313" key="10">
    <source>
        <dbReference type="EMBL" id="KDA53136.1"/>
    </source>
</evidence>
<comment type="caution">
    <text evidence="10">The sequence shown here is derived from an EMBL/GenBank/DDBJ whole genome shotgun (WGS) entry which is preliminary data.</text>
</comment>
<dbReference type="AlphaFoldDB" id="A0A062XYC3"/>
<dbReference type="RefSeq" id="WP_038050171.1">
    <property type="nucleotide sequence ID" value="NZ_JMFG01000029.1"/>
</dbReference>
<comment type="catalytic activity">
    <reaction evidence="1">
        <text>[protein]-peptidylproline (omega=180) = [protein]-peptidylproline (omega=0)</text>
        <dbReference type="Rhea" id="RHEA:16237"/>
        <dbReference type="Rhea" id="RHEA-COMP:10747"/>
        <dbReference type="Rhea" id="RHEA-COMP:10748"/>
        <dbReference type="ChEBI" id="CHEBI:83833"/>
        <dbReference type="ChEBI" id="CHEBI:83834"/>
        <dbReference type="EC" id="5.2.1.8"/>
    </reaction>
</comment>
<dbReference type="GO" id="GO:0003755">
    <property type="term" value="F:peptidyl-prolyl cis-trans isomerase activity"/>
    <property type="evidence" value="ECO:0007669"/>
    <property type="project" value="UniProtKB-KW"/>
</dbReference>
<dbReference type="InterPro" id="IPR000297">
    <property type="entry name" value="PPIase_PpiC"/>
</dbReference>
<dbReference type="InterPro" id="IPR023058">
    <property type="entry name" value="PPIase_PpiC_CS"/>
</dbReference>
<dbReference type="InterPro" id="IPR050245">
    <property type="entry name" value="PrsA_foldase"/>
</dbReference>
<dbReference type="InterPro" id="IPR046357">
    <property type="entry name" value="PPIase_dom_sf"/>
</dbReference>
<evidence type="ECO:0000313" key="11">
    <source>
        <dbReference type="Proteomes" id="UP000027284"/>
    </source>
</evidence>
<gene>
    <name evidence="10" type="ORF">EG19_07430</name>
</gene>
<feature type="region of interest" description="Disordered" evidence="7">
    <location>
        <begin position="313"/>
        <end position="333"/>
    </location>
</feature>
<dbReference type="Proteomes" id="UP000027284">
    <property type="component" value="Unassembled WGS sequence"/>
</dbReference>
<evidence type="ECO:0000256" key="5">
    <source>
        <dbReference type="ARBA" id="ARBA00023235"/>
    </source>
</evidence>
<evidence type="ECO:0000256" key="8">
    <source>
        <dbReference type="SAM" id="SignalP"/>
    </source>
</evidence>
<dbReference type="Pfam" id="PF13624">
    <property type="entry name" value="SurA_N_3"/>
    <property type="match status" value="1"/>
</dbReference>
<evidence type="ECO:0000256" key="1">
    <source>
        <dbReference type="ARBA" id="ARBA00000971"/>
    </source>
</evidence>
<dbReference type="EC" id="5.2.1.8" evidence="2"/>
<evidence type="ECO:0000256" key="4">
    <source>
        <dbReference type="ARBA" id="ARBA00023110"/>
    </source>
</evidence>
<evidence type="ECO:0000256" key="6">
    <source>
        <dbReference type="PROSITE-ProRule" id="PRU00278"/>
    </source>
</evidence>
<evidence type="ECO:0000256" key="2">
    <source>
        <dbReference type="ARBA" id="ARBA00013194"/>
    </source>
</evidence>
<reference evidence="10 11" key="1">
    <citation type="submission" date="2014-04" db="EMBL/GenBank/DDBJ databases">
        <title>The Genome Sequence of Thermoanaerobaculum aquaticum MP-01, The First Cultivated Group 23 Acidobacterium.</title>
        <authorList>
            <person name="Stamps B.W."/>
            <person name="Losey N.A."/>
            <person name="Lawson P.A."/>
            <person name="Stevenson B.S."/>
        </authorList>
    </citation>
    <scope>NUCLEOTIDE SEQUENCE [LARGE SCALE GENOMIC DNA]</scope>
    <source>
        <strain evidence="10 11">MP-01</strain>
    </source>
</reference>
<name>A0A062XYC3_9BACT</name>
<organism evidence="10 11">
    <name type="scientific">Thermoanaerobaculum aquaticum</name>
    <dbReference type="NCBI Taxonomy" id="1312852"/>
    <lineage>
        <taxon>Bacteria</taxon>
        <taxon>Pseudomonadati</taxon>
        <taxon>Acidobacteriota</taxon>
        <taxon>Thermoanaerobaculia</taxon>
        <taxon>Thermoanaerobaculales</taxon>
        <taxon>Thermoanaerobaculaceae</taxon>
        <taxon>Thermoanaerobaculum</taxon>
    </lineage>
</organism>
<keyword evidence="11" id="KW-1185">Reference proteome</keyword>
<feature type="chain" id="PRO_5007753043" description="peptidylprolyl isomerase" evidence="8">
    <location>
        <begin position="20"/>
        <end position="333"/>
    </location>
</feature>
<dbReference type="SUPFAM" id="SSF54534">
    <property type="entry name" value="FKBP-like"/>
    <property type="match status" value="1"/>
</dbReference>
<evidence type="ECO:0000259" key="9">
    <source>
        <dbReference type="PROSITE" id="PS50198"/>
    </source>
</evidence>
<accession>A0A062XYC3</accession>
<dbReference type="Gene3D" id="3.10.50.40">
    <property type="match status" value="1"/>
</dbReference>
<dbReference type="EMBL" id="JMFG01000029">
    <property type="protein sequence ID" value="KDA53136.1"/>
    <property type="molecule type" value="Genomic_DNA"/>
</dbReference>
<dbReference type="PROSITE" id="PS01096">
    <property type="entry name" value="PPIC_PPIASE_1"/>
    <property type="match status" value="1"/>
</dbReference>
<feature type="domain" description="PpiC" evidence="9">
    <location>
        <begin position="162"/>
        <end position="263"/>
    </location>
</feature>
<keyword evidence="5 6" id="KW-0413">Isomerase</keyword>
<keyword evidence="3 8" id="KW-0732">Signal</keyword>
<feature type="signal peptide" evidence="8">
    <location>
        <begin position="1"/>
        <end position="19"/>
    </location>
</feature>
<dbReference type="PANTHER" id="PTHR47245:SF1">
    <property type="entry name" value="FOLDASE PROTEIN PRSA"/>
    <property type="match status" value="1"/>
</dbReference>
<proteinExistence type="predicted"/>
<dbReference type="SUPFAM" id="SSF109998">
    <property type="entry name" value="Triger factor/SurA peptide-binding domain-like"/>
    <property type="match status" value="1"/>
</dbReference>
<dbReference type="PANTHER" id="PTHR47245">
    <property type="entry name" value="PEPTIDYLPROLYL ISOMERASE"/>
    <property type="match status" value="1"/>
</dbReference>
<evidence type="ECO:0000256" key="3">
    <source>
        <dbReference type="ARBA" id="ARBA00022729"/>
    </source>
</evidence>
<dbReference type="OrthoDB" id="14196at2"/>
<dbReference type="PROSITE" id="PS50198">
    <property type="entry name" value="PPIC_PPIASE_2"/>
    <property type="match status" value="1"/>
</dbReference>
<dbReference type="InterPro" id="IPR027304">
    <property type="entry name" value="Trigger_fact/SurA_dom_sf"/>
</dbReference>
<keyword evidence="4 6" id="KW-0697">Rotamase</keyword>
<dbReference type="Pfam" id="PF13145">
    <property type="entry name" value="Rotamase_2"/>
    <property type="match status" value="1"/>
</dbReference>